<proteinExistence type="predicted"/>
<sequence>MSQCSSEDTPDIFGPEDLQEKCYVQGSAADEGTFSHENSSGSELEMQDYTLEQALIKYGRVNSDQRDTEAQARSGQLAHGNSEAPADYFRSGPGGLAVPRRWDTDARSGLRSRRASVMPMPAGLAGVLPLAHGDQSDSVAAAAWGRGLLAVLTHGRSERSGAGARGGVPTLTSVLEETLGL</sequence>
<accession>A0AAV7W915</accession>
<evidence type="ECO:0000313" key="2">
    <source>
        <dbReference type="EMBL" id="KAJ1209087.1"/>
    </source>
</evidence>
<name>A0AAV7W915_PLEWA</name>
<keyword evidence="3" id="KW-1185">Reference proteome</keyword>
<gene>
    <name evidence="2" type="ORF">NDU88_004466</name>
</gene>
<dbReference type="AlphaFoldDB" id="A0AAV7W915"/>
<comment type="caution">
    <text evidence="2">The sequence shown here is derived from an EMBL/GenBank/DDBJ whole genome shotgun (WGS) entry which is preliminary data.</text>
</comment>
<dbReference type="EMBL" id="JANPWB010000002">
    <property type="protein sequence ID" value="KAJ1209087.1"/>
    <property type="molecule type" value="Genomic_DNA"/>
</dbReference>
<evidence type="ECO:0000256" key="1">
    <source>
        <dbReference type="SAM" id="MobiDB-lite"/>
    </source>
</evidence>
<feature type="region of interest" description="Disordered" evidence="1">
    <location>
        <begin position="63"/>
        <end position="101"/>
    </location>
</feature>
<reference evidence="2" key="1">
    <citation type="journal article" date="2022" name="bioRxiv">
        <title>Sequencing and chromosome-scale assembly of the giantPleurodeles waltlgenome.</title>
        <authorList>
            <person name="Brown T."/>
            <person name="Elewa A."/>
            <person name="Iarovenko S."/>
            <person name="Subramanian E."/>
            <person name="Araus A.J."/>
            <person name="Petzold A."/>
            <person name="Susuki M."/>
            <person name="Suzuki K.-i.T."/>
            <person name="Hayashi T."/>
            <person name="Toyoda A."/>
            <person name="Oliveira C."/>
            <person name="Osipova E."/>
            <person name="Leigh N.D."/>
            <person name="Simon A."/>
            <person name="Yun M.H."/>
        </authorList>
    </citation>
    <scope>NUCLEOTIDE SEQUENCE</scope>
    <source>
        <strain evidence="2">20211129_DDA</strain>
        <tissue evidence="2">Liver</tissue>
    </source>
</reference>
<dbReference type="Proteomes" id="UP001066276">
    <property type="component" value="Chromosome 1_2"/>
</dbReference>
<evidence type="ECO:0000313" key="3">
    <source>
        <dbReference type="Proteomes" id="UP001066276"/>
    </source>
</evidence>
<protein>
    <submittedName>
        <fullName evidence="2">Uncharacterized protein</fullName>
    </submittedName>
</protein>
<organism evidence="2 3">
    <name type="scientific">Pleurodeles waltl</name>
    <name type="common">Iberian ribbed newt</name>
    <dbReference type="NCBI Taxonomy" id="8319"/>
    <lineage>
        <taxon>Eukaryota</taxon>
        <taxon>Metazoa</taxon>
        <taxon>Chordata</taxon>
        <taxon>Craniata</taxon>
        <taxon>Vertebrata</taxon>
        <taxon>Euteleostomi</taxon>
        <taxon>Amphibia</taxon>
        <taxon>Batrachia</taxon>
        <taxon>Caudata</taxon>
        <taxon>Salamandroidea</taxon>
        <taxon>Salamandridae</taxon>
        <taxon>Pleurodelinae</taxon>
        <taxon>Pleurodeles</taxon>
    </lineage>
</organism>
<feature type="region of interest" description="Disordered" evidence="1">
    <location>
        <begin position="1"/>
        <end position="46"/>
    </location>
</feature>